<keyword evidence="7" id="KW-1185">Reference proteome</keyword>
<keyword evidence="2" id="KW-0479">Metal-binding</keyword>
<comment type="caution">
    <text evidence="6">The sequence shown here is derived from an EMBL/GenBank/DDBJ whole genome shotgun (WGS) entry which is preliminary data.</text>
</comment>
<dbReference type="PANTHER" id="PTHR43344:SF13">
    <property type="entry name" value="PHOSPHATASE RV3661-RELATED"/>
    <property type="match status" value="1"/>
</dbReference>
<evidence type="ECO:0000256" key="2">
    <source>
        <dbReference type="ARBA" id="ARBA00022723"/>
    </source>
</evidence>
<dbReference type="InterPro" id="IPR006385">
    <property type="entry name" value="HAD_hydro_SerB1"/>
</dbReference>
<dbReference type="PANTHER" id="PTHR43344">
    <property type="entry name" value="PHOSPHOSERINE PHOSPHATASE"/>
    <property type="match status" value="1"/>
</dbReference>
<dbReference type="NCBIfam" id="TIGR01490">
    <property type="entry name" value="HAD-SF-IB-hyp1"/>
    <property type="match status" value="1"/>
</dbReference>
<sequence>MPSEDARRVAAVFDLDKTIIATPAAMALSRPFRAGGLLTRRAMLRAAYARAAFELGHADAAATERLRSALSTMVRGWDVATVARIVEETLAAAIAPTVYAEAVALIDDHHARGHDVVIASASGMDVVRPIADLLGAQHVVATRMQVRDGRYTGELEFYAYGQDKADAVRELALAHGYDLTDSYAYTDSVTDLPLLELVGHPTVVNPDRALRRMAEDRGWSVATFARPVALRLPLPRARHTAAIVGTALLGVCVAAWLVRRDARPTG</sequence>
<dbReference type="InterPro" id="IPR050582">
    <property type="entry name" value="HAD-like_SerB"/>
</dbReference>
<proteinExistence type="inferred from homology"/>
<keyword evidence="3 6" id="KW-0378">Hydrolase</keyword>
<dbReference type="Proteomes" id="UP001232536">
    <property type="component" value="Unassembled WGS sequence"/>
</dbReference>
<keyword evidence="5" id="KW-1133">Transmembrane helix</keyword>
<dbReference type="CDD" id="cd02612">
    <property type="entry name" value="HAD_PGPPase"/>
    <property type="match status" value="1"/>
</dbReference>
<dbReference type="Gene3D" id="3.40.50.1000">
    <property type="entry name" value="HAD superfamily/HAD-like"/>
    <property type="match status" value="1"/>
</dbReference>
<comment type="similarity">
    <text evidence="1">Belongs to the HAD-like hydrolase superfamily. SerB family.</text>
</comment>
<evidence type="ECO:0000313" key="7">
    <source>
        <dbReference type="Proteomes" id="UP001232536"/>
    </source>
</evidence>
<keyword evidence="5" id="KW-0472">Membrane</keyword>
<dbReference type="InterPro" id="IPR036412">
    <property type="entry name" value="HAD-like_sf"/>
</dbReference>
<dbReference type="Gene3D" id="1.20.1440.100">
    <property type="entry name" value="SG protein - dephosphorylation function"/>
    <property type="match status" value="1"/>
</dbReference>
<evidence type="ECO:0000256" key="1">
    <source>
        <dbReference type="ARBA" id="ARBA00009184"/>
    </source>
</evidence>
<accession>A0ABT9D6Q4</accession>
<keyword evidence="4" id="KW-0460">Magnesium</keyword>
<evidence type="ECO:0000256" key="5">
    <source>
        <dbReference type="SAM" id="Phobius"/>
    </source>
</evidence>
<evidence type="ECO:0000313" key="6">
    <source>
        <dbReference type="EMBL" id="MDO8106530.1"/>
    </source>
</evidence>
<name>A0ABT9D6Q4_9CELL</name>
<evidence type="ECO:0000256" key="4">
    <source>
        <dbReference type="ARBA" id="ARBA00022842"/>
    </source>
</evidence>
<dbReference type="SUPFAM" id="SSF56784">
    <property type="entry name" value="HAD-like"/>
    <property type="match status" value="1"/>
</dbReference>
<feature type="transmembrane region" description="Helical" evidence="5">
    <location>
        <begin position="240"/>
        <end position="258"/>
    </location>
</feature>
<dbReference type="EMBL" id="JAUQYP010000001">
    <property type="protein sequence ID" value="MDO8106530.1"/>
    <property type="molecule type" value="Genomic_DNA"/>
</dbReference>
<dbReference type="InterPro" id="IPR023214">
    <property type="entry name" value="HAD_sf"/>
</dbReference>
<reference evidence="6 7" key="1">
    <citation type="submission" date="2023-07" db="EMBL/GenBank/DDBJ databases">
        <title>Description of novel actinomycetes strains, isolated from tidal flat sediment.</title>
        <authorList>
            <person name="Lu C."/>
        </authorList>
    </citation>
    <scope>NUCLEOTIDE SEQUENCE [LARGE SCALE GENOMIC DNA]</scope>
    <source>
        <strain evidence="6 7">SYSU T00b441</strain>
    </source>
</reference>
<dbReference type="RefSeq" id="WP_304600182.1">
    <property type="nucleotide sequence ID" value="NZ_JAUQYO010000001.1"/>
</dbReference>
<dbReference type="GO" id="GO:0016787">
    <property type="term" value="F:hydrolase activity"/>
    <property type="evidence" value="ECO:0007669"/>
    <property type="project" value="UniProtKB-KW"/>
</dbReference>
<gene>
    <name evidence="6" type="ORF">Q6348_04890</name>
</gene>
<dbReference type="NCBIfam" id="TIGR01488">
    <property type="entry name" value="HAD-SF-IB"/>
    <property type="match status" value="1"/>
</dbReference>
<keyword evidence="5" id="KW-0812">Transmembrane</keyword>
<dbReference type="Pfam" id="PF12710">
    <property type="entry name" value="HAD"/>
    <property type="match status" value="1"/>
</dbReference>
<organism evidence="6 7">
    <name type="scientific">Actinotalea lenta</name>
    <dbReference type="NCBI Taxonomy" id="3064654"/>
    <lineage>
        <taxon>Bacteria</taxon>
        <taxon>Bacillati</taxon>
        <taxon>Actinomycetota</taxon>
        <taxon>Actinomycetes</taxon>
        <taxon>Micrococcales</taxon>
        <taxon>Cellulomonadaceae</taxon>
        <taxon>Actinotalea</taxon>
    </lineage>
</organism>
<protein>
    <submittedName>
        <fullName evidence="6">HAD-IB family hydrolase</fullName>
    </submittedName>
</protein>
<evidence type="ECO:0000256" key="3">
    <source>
        <dbReference type="ARBA" id="ARBA00022801"/>
    </source>
</evidence>